<name>A0A9P6JIE0_9AGAR</name>
<organism evidence="1 2">
    <name type="scientific">Crepidotus variabilis</name>
    <dbReference type="NCBI Taxonomy" id="179855"/>
    <lineage>
        <taxon>Eukaryota</taxon>
        <taxon>Fungi</taxon>
        <taxon>Dikarya</taxon>
        <taxon>Basidiomycota</taxon>
        <taxon>Agaricomycotina</taxon>
        <taxon>Agaricomycetes</taxon>
        <taxon>Agaricomycetidae</taxon>
        <taxon>Agaricales</taxon>
        <taxon>Agaricineae</taxon>
        <taxon>Crepidotaceae</taxon>
        <taxon>Crepidotus</taxon>
    </lineage>
</organism>
<dbReference type="Proteomes" id="UP000807306">
    <property type="component" value="Unassembled WGS sequence"/>
</dbReference>
<dbReference type="AlphaFoldDB" id="A0A9P6JIE0"/>
<dbReference type="EMBL" id="MU157972">
    <property type="protein sequence ID" value="KAF9521944.1"/>
    <property type="molecule type" value="Genomic_DNA"/>
</dbReference>
<proteinExistence type="predicted"/>
<keyword evidence="2" id="KW-1185">Reference proteome</keyword>
<evidence type="ECO:0000313" key="1">
    <source>
        <dbReference type="EMBL" id="KAF9521944.1"/>
    </source>
</evidence>
<reference evidence="1" key="1">
    <citation type="submission" date="2020-11" db="EMBL/GenBank/DDBJ databases">
        <authorList>
            <consortium name="DOE Joint Genome Institute"/>
            <person name="Ahrendt S."/>
            <person name="Riley R."/>
            <person name="Andreopoulos W."/>
            <person name="Labutti K."/>
            <person name="Pangilinan J."/>
            <person name="Ruiz-Duenas F.J."/>
            <person name="Barrasa J.M."/>
            <person name="Sanchez-Garcia M."/>
            <person name="Camarero S."/>
            <person name="Miyauchi S."/>
            <person name="Serrano A."/>
            <person name="Linde D."/>
            <person name="Babiker R."/>
            <person name="Drula E."/>
            <person name="Ayuso-Fernandez I."/>
            <person name="Pacheco R."/>
            <person name="Padilla G."/>
            <person name="Ferreira P."/>
            <person name="Barriuso J."/>
            <person name="Kellner H."/>
            <person name="Castanera R."/>
            <person name="Alfaro M."/>
            <person name="Ramirez L."/>
            <person name="Pisabarro A.G."/>
            <person name="Kuo A."/>
            <person name="Tritt A."/>
            <person name="Lipzen A."/>
            <person name="He G."/>
            <person name="Yan M."/>
            <person name="Ng V."/>
            <person name="Cullen D."/>
            <person name="Martin F."/>
            <person name="Rosso M.-N."/>
            <person name="Henrissat B."/>
            <person name="Hibbett D."/>
            <person name="Martinez A.T."/>
            <person name="Grigoriev I.V."/>
        </authorList>
    </citation>
    <scope>NUCLEOTIDE SEQUENCE</scope>
    <source>
        <strain evidence="1">CBS 506.95</strain>
    </source>
</reference>
<gene>
    <name evidence="1" type="ORF">CPB83DRAFT_840858</name>
</gene>
<protein>
    <submittedName>
        <fullName evidence="1">Uncharacterized protein</fullName>
    </submittedName>
</protein>
<evidence type="ECO:0000313" key="2">
    <source>
        <dbReference type="Proteomes" id="UP000807306"/>
    </source>
</evidence>
<sequence length="213" mass="23793">MDSFAKNNQDAAGDSLPQRLISPRLKILPWTTTIFRQFRNLGSVVPENSDYAQLFRCVQAYENTLLSGLHEGPDHSKYSGQFLLGIDVIPATNQVPALIRPRPTCRPTELNNQEATAFFTLLTAYCTVDMIALVEQLSPPSLCNRGGSRSSLSSEPMCCHQVMDVQGILLKFRKTLERREKRAQIPGRNPVATIANSLEMTEVPVNCEIHYSK</sequence>
<accession>A0A9P6JIE0</accession>
<comment type="caution">
    <text evidence="1">The sequence shown here is derived from an EMBL/GenBank/DDBJ whole genome shotgun (WGS) entry which is preliminary data.</text>
</comment>